<feature type="region of interest" description="Disordered" evidence="1">
    <location>
        <begin position="102"/>
        <end position="123"/>
    </location>
</feature>
<protein>
    <submittedName>
        <fullName evidence="3">Uncharacterized protein</fullName>
    </submittedName>
</protein>
<evidence type="ECO:0000256" key="1">
    <source>
        <dbReference type="SAM" id="MobiDB-lite"/>
    </source>
</evidence>
<keyword evidence="2" id="KW-1133">Transmembrane helix</keyword>
<keyword evidence="4" id="KW-1185">Reference proteome</keyword>
<evidence type="ECO:0000256" key="2">
    <source>
        <dbReference type="SAM" id="Phobius"/>
    </source>
</evidence>
<dbReference type="Proteomes" id="UP001215280">
    <property type="component" value="Unassembled WGS sequence"/>
</dbReference>
<name>A0AAD7HF44_9AGAR</name>
<organism evidence="3 4">
    <name type="scientific">Mycena maculata</name>
    <dbReference type="NCBI Taxonomy" id="230809"/>
    <lineage>
        <taxon>Eukaryota</taxon>
        <taxon>Fungi</taxon>
        <taxon>Dikarya</taxon>
        <taxon>Basidiomycota</taxon>
        <taxon>Agaricomycotina</taxon>
        <taxon>Agaricomycetes</taxon>
        <taxon>Agaricomycetidae</taxon>
        <taxon>Agaricales</taxon>
        <taxon>Marasmiineae</taxon>
        <taxon>Mycenaceae</taxon>
        <taxon>Mycena</taxon>
    </lineage>
</organism>
<keyword evidence="2" id="KW-0812">Transmembrane</keyword>
<gene>
    <name evidence="3" type="ORF">DFH07DRAFT_947150</name>
</gene>
<keyword evidence="2" id="KW-0472">Membrane</keyword>
<dbReference type="EMBL" id="JARJLG010000293">
    <property type="protein sequence ID" value="KAJ7719349.1"/>
    <property type="molecule type" value="Genomic_DNA"/>
</dbReference>
<reference evidence="3" key="1">
    <citation type="submission" date="2023-03" db="EMBL/GenBank/DDBJ databases">
        <title>Massive genome expansion in bonnet fungi (Mycena s.s.) driven by repeated elements and novel gene families across ecological guilds.</title>
        <authorList>
            <consortium name="Lawrence Berkeley National Laboratory"/>
            <person name="Harder C.B."/>
            <person name="Miyauchi S."/>
            <person name="Viragh M."/>
            <person name="Kuo A."/>
            <person name="Thoen E."/>
            <person name="Andreopoulos B."/>
            <person name="Lu D."/>
            <person name="Skrede I."/>
            <person name="Drula E."/>
            <person name="Henrissat B."/>
            <person name="Morin E."/>
            <person name="Kohler A."/>
            <person name="Barry K."/>
            <person name="LaButti K."/>
            <person name="Morin E."/>
            <person name="Salamov A."/>
            <person name="Lipzen A."/>
            <person name="Mereny Z."/>
            <person name="Hegedus B."/>
            <person name="Baldrian P."/>
            <person name="Stursova M."/>
            <person name="Weitz H."/>
            <person name="Taylor A."/>
            <person name="Grigoriev I.V."/>
            <person name="Nagy L.G."/>
            <person name="Martin F."/>
            <person name="Kauserud H."/>
        </authorList>
    </citation>
    <scope>NUCLEOTIDE SEQUENCE</scope>
    <source>
        <strain evidence="3">CBHHK188m</strain>
    </source>
</reference>
<comment type="caution">
    <text evidence="3">The sequence shown here is derived from an EMBL/GenBank/DDBJ whole genome shotgun (WGS) entry which is preliminary data.</text>
</comment>
<evidence type="ECO:0000313" key="3">
    <source>
        <dbReference type="EMBL" id="KAJ7719349.1"/>
    </source>
</evidence>
<accession>A0AAD7HF44</accession>
<sequence>MGKMPHAYPLLPCGLNWAKDSGRVDTHSDLWNTAMPSNDLTATSSAQWAPRTGSIFSAIGRGIEAVISAIAAVIMAIVGAITTVIVTIFDVIVDIICCRCGSRSGGSRRSRRRGGMSGGGATY</sequence>
<feature type="transmembrane region" description="Helical" evidence="2">
    <location>
        <begin position="65"/>
        <end position="89"/>
    </location>
</feature>
<evidence type="ECO:0000313" key="4">
    <source>
        <dbReference type="Proteomes" id="UP001215280"/>
    </source>
</evidence>
<proteinExistence type="predicted"/>
<dbReference type="AlphaFoldDB" id="A0AAD7HF44"/>